<keyword evidence="4 9" id="KW-0812">Transmembrane</keyword>
<evidence type="ECO:0000256" key="7">
    <source>
        <dbReference type="ARBA" id="ARBA00023010"/>
    </source>
</evidence>
<evidence type="ECO:0000256" key="4">
    <source>
        <dbReference type="ARBA" id="ARBA00022692"/>
    </source>
</evidence>
<comment type="subcellular location">
    <subcellularLocation>
        <location evidence="1 9">Cell membrane</location>
        <topology evidence="1 9">Single-pass membrane protein</topology>
    </subcellularLocation>
</comment>
<comment type="caution">
    <text evidence="11">The sequence shown here is derived from an EMBL/GenBank/DDBJ whole genome shotgun (WGS) entry which is preliminary data.</text>
</comment>
<evidence type="ECO:0000313" key="12">
    <source>
        <dbReference type="Proteomes" id="UP000553459"/>
    </source>
</evidence>
<feature type="region of interest" description="Disordered" evidence="10">
    <location>
        <begin position="78"/>
        <end position="129"/>
    </location>
</feature>
<dbReference type="InterPro" id="IPR006312">
    <property type="entry name" value="TatA/E"/>
</dbReference>
<accession>A0A845PUS2</accession>
<evidence type="ECO:0000256" key="2">
    <source>
        <dbReference type="ARBA" id="ARBA00022448"/>
    </source>
</evidence>
<evidence type="ECO:0000256" key="3">
    <source>
        <dbReference type="ARBA" id="ARBA00022475"/>
    </source>
</evidence>
<dbReference type="GO" id="GO:0033281">
    <property type="term" value="C:TAT protein transport complex"/>
    <property type="evidence" value="ECO:0007669"/>
    <property type="project" value="UniProtKB-UniRule"/>
</dbReference>
<organism evidence="11 12">
    <name type="scientific">Elizabethkingia argenteiflava</name>
    <dbReference type="NCBI Taxonomy" id="2681556"/>
    <lineage>
        <taxon>Bacteria</taxon>
        <taxon>Pseudomonadati</taxon>
        <taxon>Bacteroidota</taxon>
        <taxon>Flavobacteriia</taxon>
        <taxon>Flavobacteriales</taxon>
        <taxon>Weeksellaceae</taxon>
        <taxon>Elizabethkingia</taxon>
    </lineage>
</organism>
<keyword evidence="2 9" id="KW-0813">Transport</keyword>
<keyword evidence="12" id="KW-1185">Reference proteome</keyword>
<feature type="compositionally biased region" description="Basic and acidic residues" evidence="10">
    <location>
        <begin position="111"/>
        <end position="129"/>
    </location>
</feature>
<dbReference type="InterPro" id="IPR003369">
    <property type="entry name" value="TatA/B/E"/>
</dbReference>
<gene>
    <name evidence="9 11" type="primary">tatA</name>
    <name evidence="11" type="ORF">GNY06_08420</name>
</gene>
<reference evidence="11 12" key="1">
    <citation type="submission" date="2019-11" db="EMBL/GenBank/DDBJ databases">
        <title>Characterization of Elizabethkingia argenteiflava sp. nov., isolated from inner surface of Soybean Pods.</title>
        <authorList>
            <person name="Mo S."/>
        </authorList>
    </citation>
    <scope>NUCLEOTIDE SEQUENCE [LARGE SCALE GENOMIC DNA]</scope>
    <source>
        <strain evidence="11 12">YB22</strain>
    </source>
</reference>
<evidence type="ECO:0000256" key="10">
    <source>
        <dbReference type="SAM" id="MobiDB-lite"/>
    </source>
</evidence>
<keyword evidence="6 9" id="KW-1133">Transmembrane helix</keyword>
<evidence type="ECO:0000256" key="6">
    <source>
        <dbReference type="ARBA" id="ARBA00022989"/>
    </source>
</evidence>
<evidence type="ECO:0000256" key="8">
    <source>
        <dbReference type="ARBA" id="ARBA00023136"/>
    </source>
</evidence>
<evidence type="ECO:0000256" key="9">
    <source>
        <dbReference type="HAMAP-Rule" id="MF_00236"/>
    </source>
</evidence>
<dbReference type="GO" id="GO:0008320">
    <property type="term" value="F:protein transmembrane transporter activity"/>
    <property type="evidence" value="ECO:0007669"/>
    <property type="project" value="UniProtKB-UniRule"/>
</dbReference>
<evidence type="ECO:0000256" key="5">
    <source>
        <dbReference type="ARBA" id="ARBA00022927"/>
    </source>
</evidence>
<comment type="subunit">
    <text evidence="9">Forms a complex with TatC.</text>
</comment>
<dbReference type="EMBL" id="JAAABJ010000525">
    <property type="protein sequence ID" value="NAW51405.1"/>
    <property type="molecule type" value="Genomic_DNA"/>
</dbReference>
<keyword evidence="8 9" id="KW-0472">Membrane</keyword>
<comment type="function">
    <text evidence="9">Part of the twin-arginine translocation (Tat) system that transports large folded proteins containing a characteristic twin-arginine motif in their signal peptide across membranes. TatA could form the protein-conducting channel of the Tat system.</text>
</comment>
<dbReference type="HAMAP" id="MF_00236">
    <property type="entry name" value="TatA_E"/>
    <property type="match status" value="1"/>
</dbReference>
<protein>
    <recommendedName>
        <fullName evidence="9">Sec-independent protein translocase protein TatA</fullName>
    </recommendedName>
</protein>
<dbReference type="RefSeq" id="WP_166519686.1">
    <property type="nucleotide sequence ID" value="NZ_JAAABJ010000525.1"/>
</dbReference>
<name>A0A845PUS2_9FLAO</name>
<dbReference type="Gene3D" id="1.20.5.3310">
    <property type="match status" value="1"/>
</dbReference>
<comment type="similarity">
    <text evidence="9">Belongs to the TatA/E family.</text>
</comment>
<evidence type="ECO:0000256" key="1">
    <source>
        <dbReference type="ARBA" id="ARBA00004162"/>
    </source>
</evidence>
<sequence length="129" mass="14136">MELSIGELLVVALVIVVLFGPDKIPSIARELGQGVRKMKGAMEEIKTEILKEADNPISDIKKEIDQVRQSVADIHPMQEVKQPIEEVKKSLNTGVSDPLSVSGKESQASLEEDKKIDPLSDEHLGPVSR</sequence>
<dbReference type="GO" id="GO:0043953">
    <property type="term" value="P:protein transport by the Tat complex"/>
    <property type="evidence" value="ECO:0007669"/>
    <property type="project" value="UniProtKB-UniRule"/>
</dbReference>
<dbReference type="Proteomes" id="UP000553459">
    <property type="component" value="Unassembled WGS sequence"/>
</dbReference>
<dbReference type="AlphaFoldDB" id="A0A845PUS2"/>
<dbReference type="PANTHER" id="PTHR42982">
    <property type="entry name" value="SEC-INDEPENDENT PROTEIN TRANSLOCASE PROTEIN TATA"/>
    <property type="match status" value="1"/>
</dbReference>
<evidence type="ECO:0000313" key="11">
    <source>
        <dbReference type="EMBL" id="NAW51405.1"/>
    </source>
</evidence>
<keyword evidence="3 9" id="KW-1003">Cell membrane</keyword>
<keyword evidence="7 9" id="KW-0811">Translocation</keyword>
<keyword evidence="5 9" id="KW-0653">Protein transport</keyword>
<dbReference type="PANTHER" id="PTHR42982:SF1">
    <property type="entry name" value="SEC-INDEPENDENT PROTEIN TRANSLOCASE PROTEIN TATA"/>
    <property type="match status" value="1"/>
</dbReference>
<dbReference type="Pfam" id="PF02416">
    <property type="entry name" value="TatA_B_E"/>
    <property type="match status" value="1"/>
</dbReference>
<dbReference type="NCBIfam" id="TIGR01411">
    <property type="entry name" value="tatAE"/>
    <property type="match status" value="1"/>
</dbReference>
<feature type="compositionally biased region" description="Basic and acidic residues" evidence="10">
    <location>
        <begin position="78"/>
        <end position="89"/>
    </location>
</feature>
<proteinExistence type="inferred from homology"/>